<reference evidence="2 3" key="1">
    <citation type="submission" date="2024-10" db="EMBL/GenBank/DDBJ databases">
        <title>The Natural Products Discovery Center: Release of the First 8490 Sequenced Strains for Exploring Actinobacteria Biosynthetic Diversity.</title>
        <authorList>
            <person name="Kalkreuter E."/>
            <person name="Kautsar S.A."/>
            <person name="Yang D."/>
            <person name="Bader C.D."/>
            <person name="Teijaro C.N."/>
            <person name="Fluegel L."/>
            <person name="Davis C.M."/>
            <person name="Simpson J.R."/>
            <person name="Lauterbach L."/>
            <person name="Steele A.D."/>
            <person name="Gui C."/>
            <person name="Meng S."/>
            <person name="Li G."/>
            <person name="Viehrig K."/>
            <person name="Ye F."/>
            <person name="Su P."/>
            <person name="Kiefer A.F."/>
            <person name="Nichols A."/>
            <person name="Cepeda A.J."/>
            <person name="Yan W."/>
            <person name="Fan B."/>
            <person name="Jiang Y."/>
            <person name="Adhikari A."/>
            <person name="Zheng C.-J."/>
            <person name="Schuster L."/>
            <person name="Cowan T.M."/>
            <person name="Smanski M.J."/>
            <person name="Chevrette M.G."/>
            <person name="De Carvalho L.P.S."/>
            <person name="Shen B."/>
        </authorList>
    </citation>
    <scope>NUCLEOTIDE SEQUENCE [LARGE SCALE GENOMIC DNA]</scope>
    <source>
        <strain evidence="2 3">NPDC003029</strain>
    </source>
</reference>
<dbReference type="RefSeq" id="WP_355720851.1">
    <property type="nucleotide sequence ID" value="NZ_JBEXNP010000009.1"/>
</dbReference>
<dbReference type="Proteomes" id="UP001601976">
    <property type="component" value="Unassembled WGS sequence"/>
</dbReference>
<dbReference type="EMBL" id="JBIAPK010000005">
    <property type="protein sequence ID" value="MFF3340846.1"/>
    <property type="molecule type" value="Genomic_DNA"/>
</dbReference>
<gene>
    <name evidence="2" type="ORF">ACFYWW_19250</name>
</gene>
<accession>A0ABW6RH47</accession>
<evidence type="ECO:0000313" key="2">
    <source>
        <dbReference type="EMBL" id="MFF3340846.1"/>
    </source>
</evidence>
<feature type="region of interest" description="Disordered" evidence="1">
    <location>
        <begin position="129"/>
        <end position="155"/>
    </location>
</feature>
<proteinExistence type="predicted"/>
<evidence type="ECO:0008006" key="4">
    <source>
        <dbReference type="Google" id="ProtNLM"/>
    </source>
</evidence>
<keyword evidence="3" id="KW-1185">Reference proteome</keyword>
<sequence>MAVSQLKADDSPSAHPLANPGYGKRSAPEQLPRRESDFAHLPRREASIAAYIDRLPDGSDISVKMLAKVLPDYGQCAVRTSLRRLSEAGHLRLGRETVTDEATGSRRWVTRTFFSRTARDDAWWAAFQGQGQGSSGTTTATPARQPSRPQPQQRSRAYEILASVGRTKPQMSLSADDCVTLESLATDWLTRGATDAELRHALTAGLPAEVHRPAAIARTRLAKLPPERAPHPADLGAQGPAPTLRVLECTECRAPARPEALSGGLCRVCREEPPLPPRDGLPEADVRAHAAKIRAATATRRPEGTRV</sequence>
<name>A0ABW6RH47_9ACTN</name>
<protein>
    <recommendedName>
        <fullName evidence="4">MarR family transcriptional regulator</fullName>
    </recommendedName>
</protein>
<organism evidence="2 3">
    <name type="scientific">Streptomyces flavidovirens</name>
    <dbReference type="NCBI Taxonomy" id="67298"/>
    <lineage>
        <taxon>Bacteria</taxon>
        <taxon>Bacillati</taxon>
        <taxon>Actinomycetota</taxon>
        <taxon>Actinomycetes</taxon>
        <taxon>Kitasatosporales</taxon>
        <taxon>Streptomycetaceae</taxon>
        <taxon>Streptomyces</taxon>
    </lineage>
</organism>
<evidence type="ECO:0000256" key="1">
    <source>
        <dbReference type="SAM" id="MobiDB-lite"/>
    </source>
</evidence>
<feature type="region of interest" description="Disordered" evidence="1">
    <location>
        <begin position="1"/>
        <end position="40"/>
    </location>
</feature>
<evidence type="ECO:0000313" key="3">
    <source>
        <dbReference type="Proteomes" id="UP001601976"/>
    </source>
</evidence>
<comment type="caution">
    <text evidence="2">The sequence shown here is derived from an EMBL/GenBank/DDBJ whole genome shotgun (WGS) entry which is preliminary data.</text>
</comment>
<feature type="compositionally biased region" description="Basic and acidic residues" evidence="1">
    <location>
        <begin position="31"/>
        <end position="40"/>
    </location>
</feature>